<keyword evidence="4 6" id="KW-1133">Transmembrane helix</keyword>
<gene>
    <name evidence="7" type="ORF">H206_02379</name>
</gene>
<evidence type="ECO:0000256" key="3">
    <source>
        <dbReference type="ARBA" id="ARBA00022692"/>
    </source>
</evidence>
<keyword evidence="3 6" id="KW-0812">Transmembrane</keyword>
<dbReference type="Proteomes" id="UP000287853">
    <property type="component" value="Unassembled WGS sequence"/>
</dbReference>
<feature type="transmembrane region" description="Helical" evidence="6">
    <location>
        <begin position="406"/>
        <end position="428"/>
    </location>
</feature>
<sequence length="506" mass="57605">MTEPAILIKNSFLNIFGRILPLIAGVLLIPYAIKGLGKESFGILALVWVIFGYFGLFDFGLSRTTTKFASEAFDKKDNQALRSIFWTAILLSFGLGVVGAIALILVTPLLVEEVLTIPNELILHTKISFFLISITLPIILCSTCLRGVLEANQRFDLVNIVLVPTSILMFVFPGLSYPFHLNLPMVIFLMSFSRAAAGIVYFFICLKSYPILRKERVVDTNYCRKMLAYGGWISITNIVSPLLVYIDRFFIGSFISLTFVSYYSAPYEILVRLRMFPNAIMTTFFPEFSIQNDNPSNLKQEILFAKAVKYILLFVGIVVVGLLLYAKPILSLWLGEEFAENSSQVFRVLAIGVLFNSLALVPFMLLQGVGLPDLPAKFHLVELPVYIALMYWLVPKYSINGAAWAWTIRVLIDAALLFGISVSKYPLIAKQMKNSKIIPIIFYLFSLWFFLYFVQHIFIANSFKIITSLFLFFLFIMILWFFLLDNTEKYYSKLIVSKRRNSHLKI</sequence>
<evidence type="ECO:0000256" key="6">
    <source>
        <dbReference type="SAM" id="Phobius"/>
    </source>
</evidence>
<protein>
    <submittedName>
        <fullName evidence="7">Membrane protein involved in the export of O-antigen and teichoic acid</fullName>
    </submittedName>
</protein>
<evidence type="ECO:0000256" key="2">
    <source>
        <dbReference type="ARBA" id="ARBA00022475"/>
    </source>
</evidence>
<evidence type="ECO:0000256" key="5">
    <source>
        <dbReference type="ARBA" id="ARBA00023136"/>
    </source>
</evidence>
<comment type="subcellular location">
    <subcellularLocation>
        <location evidence="1">Cell membrane</location>
        <topology evidence="1">Multi-pass membrane protein</topology>
    </subcellularLocation>
</comment>
<feature type="transmembrane region" description="Helical" evidence="6">
    <location>
        <begin position="378"/>
        <end position="394"/>
    </location>
</feature>
<feature type="transmembrane region" description="Helical" evidence="6">
    <location>
        <begin position="127"/>
        <end position="145"/>
    </location>
</feature>
<feature type="transmembrane region" description="Helical" evidence="6">
    <location>
        <begin position="157"/>
        <end position="179"/>
    </location>
</feature>
<dbReference type="PANTHER" id="PTHR30250:SF26">
    <property type="entry name" value="PSMA PROTEIN"/>
    <property type="match status" value="1"/>
</dbReference>
<proteinExistence type="predicted"/>
<dbReference type="InterPro" id="IPR002797">
    <property type="entry name" value="Polysacc_synth"/>
</dbReference>
<feature type="transmembrane region" description="Helical" evidence="6">
    <location>
        <begin position="226"/>
        <end position="243"/>
    </location>
</feature>
<keyword evidence="8" id="KW-1185">Reference proteome</keyword>
<dbReference type="Pfam" id="PF01943">
    <property type="entry name" value="Polysacc_synt"/>
    <property type="match status" value="1"/>
</dbReference>
<name>A0A444IWS4_9BACT</name>
<feature type="transmembrane region" description="Helical" evidence="6">
    <location>
        <begin position="465"/>
        <end position="484"/>
    </location>
</feature>
<evidence type="ECO:0000256" key="4">
    <source>
        <dbReference type="ARBA" id="ARBA00022989"/>
    </source>
</evidence>
<evidence type="ECO:0000256" key="1">
    <source>
        <dbReference type="ARBA" id="ARBA00004651"/>
    </source>
</evidence>
<feature type="transmembrane region" description="Helical" evidence="6">
    <location>
        <begin position="249"/>
        <end position="265"/>
    </location>
</feature>
<dbReference type="AlphaFoldDB" id="A0A444IWS4"/>
<organism evidence="7 8">
    <name type="scientific">Candidatus Electrothrix aarhusensis</name>
    <dbReference type="NCBI Taxonomy" id="1859131"/>
    <lineage>
        <taxon>Bacteria</taxon>
        <taxon>Pseudomonadati</taxon>
        <taxon>Thermodesulfobacteriota</taxon>
        <taxon>Desulfobulbia</taxon>
        <taxon>Desulfobulbales</taxon>
        <taxon>Desulfobulbaceae</taxon>
        <taxon>Candidatus Electrothrix</taxon>
    </lineage>
</organism>
<feature type="transmembrane region" description="Helical" evidence="6">
    <location>
        <begin position="185"/>
        <end position="206"/>
    </location>
</feature>
<reference evidence="7 8" key="1">
    <citation type="submission" date="2017-01" db="EMBL/GenBank/DDBJ databases">
        <title>The cable genome- insights into the physiology and evolution of filamentous bacteria capable of sulfide oxidation via long distance electron transfer.</title>
        <authorList>
            <person name="Schreiber L."/>
            <person name="Bjerg J.T."/>
            <person name="Boggild A."/>
            <person name="Van De Vossenberg J."/>
            <person name="Meysman F."/>
            <person name="Nielsen L.P."/>
            <person name="Schramm A."/>
            <person name="Kjeldsen K.U."/>
        </authorList>
    </citation>
    <scope>NUCLEOTIDE SEQUENCE [LARGE SCALE GENOMIC DNA]</scope>
    <source>
        <strain evidence="7">MCF</strain>
    </source>
</reference>
<keyword evidence="5 6" id="KW-0472">Membrane</keyword>
<dbReference type="CDD" id="cd13128">
    <property type="entry name" value="MATE_Wzx_like"/>
    <property type="match status" value="1"/>
</dbReference>
<feature type="transmembrane region" description="Helical" evidence="6">
    <location>
        <begin position="12"/>
        <end position="33"/>
    </location>
</feature>
<feature type="transmembrane region" description="Helical" evidence="6">
    <location>
        <begin position="83"/>
        <end position="107"/>
    </location>
</feature>
<feature type="transmembrane region" description="Helical" evidence="6">
    <location>
        <begin position="39"/>
        <end position="62"/>
    </location>
</feature>
<evidence type="ECO:0000313" key="7">
    <source>
        <dbReference type="EMBL" id="RWX45075.1"/>
    </source>
</evidence>
<dbReference type="InterPro" id="IPR050833">
    <property type="entry name" value="Poly_Biosynth_Transport"/>
</dbReference>
<evidence type="ECO:0000313" key="8">
    <source>
        <dbReference type="Proteomes" id="UP000287853"/>
    </source>
</evidence>
<feature type="transmembrane region" description="Helical" evidence="6">
    <location>
        <begin position="346"/>
        <end position="366"/>
    </location>
</feature>
<feature type="transmembrane region" description="Helical" evidence="6">
    <location>
        <begin position="307"/>
        <end position="326"/>
    </location>
</feature>
<dbReference type="EMBL" id="MTKO01000083">
    <property type="protein sequence ID" value="RWX45075.1"/>
    <property type="molecule type" value="Genomic_DNA"/>
</dbReference>
<feature type="transmembrane region" description="Helical" evidence="6">
    <location>
        <begin position="440"/>
        <end position="459"/>
    </location>
</feature>
<keyword evidence="2" id="KW-1003">Cell membrane</keyword>
<dbReference type="GO" id="GO:0005886">
    <property type="term" value="C:plasma membrane"/>
    <property type="evidence" value="ECO:0007669"/>
    <property type="project" value="UniProtKB-SubCell"/>
</dbReference>
<dbReference type="PANTHER" id="PTHR30250">
    <property type="entry name" value="PST FAMILY PREDICTED COLANIC ACID TRANSPORTER"/>
    <property type="match status" value="1"/>
</dbReference>
<accession>A0A444IWS4</accession>
<comment type="caution">
    <text evidence="7">The sequence shown here is derived from an EMBL/GenBank/DDBJ whole genome shotgun (WGS) entry which is preliminary data.</text>
</comment>